<protein>
    <submittedName>
        <fullName evidence="2">Uncharacterized protein</fullName>
    </submittedName>
</protein>
<keyword evidence="3" id="KW-1185">Reference proteome</keyword>
<comment type="caution">
    <text evidence="2">The sequence shown here is derived from an EMBL/GenBank/DDBJ whole genome shotgun (WGS) entry which is preliminary data.</text>
</comment>
<organism evidence="2 3">
    <name type="scientific">Streptomyces longisporus</name>
    <dbReference type="NCBI Taxonomy" id="1948"/>
    <lineage>
        <taxon>Bacteria</taxon>
        <taxon>Bacillati</taxon>
        <taxon>Actinomycetota</taxon>
        <taxon>Actinomycetes</taxon>
        <taxon>Kitasatosporales</taxon>
        <taxon>Streptomycetaceae</taxon>
        <taxon>Streptomyces</taxon>
    </lineage>
</organism>
<proteinExistence type="predicted"/>
<sequence length="96" mass="10603">MTAEKPAVHLLVGPGMTTTYDTAPRPAPKADGAIPTTVRFDPGESHEVDRWLLELRAQTGIRWDKAEVIRELLRMARTPDSILCDALIARARRAGI</sequence>
<name>A0ABN3NJA0_STRLO</name>
<dbReference type="Proteomes" id="UP001501777">
    <property type="component" value="Unassembled WGS sequence"/>
</dbReference>
<evidence type="ECO:0000313" key="3">
    <source>
        <dbReference type="Proteomes" id="UP001501777"/>
    </source>
</evidence>
<accession>A0ABN3NJA0</accession>
<reference evidence="2 3" key="1">
    <citation type="journal article" date="2019" name="Int. J. Syst. Evol. Microbiol.">
        <title>The Global Catalogue of Microorganisms (GCM) 10K type strain sequencing project: providing services to taxonomists for standard genome sequencing and annotation.</title>
        <authorList>
            <consortium name="The Broad Institute Genomics Platform"/>
            <consortium name="The Broad Institute Genome Sequencing Center for Infectious Disease"/>
            <person name="Wu L."/>
            <person name="Ma J."/>
        </authorList>
    </citation>
    <scope>NUCLEOTIDE SEQUENCE [LARGE SCALE GENOMIC DNA]</scope>
    <source>
        <strain evidence="2 3">JCM 4395</strain>
    </source>
</reference>
<evidence type="ECO:0000256" key="1">
    <source>
        <dbReference type="SAM" id="MobiDB-lite"/>
    </source>
</evidence>
<feature type="region of interest" description="Disordered" evidence="1">
    <location>
        <begin position="14"/>
        <end position="41"/>
    </location>
</feature>
<gene>
    <name evidence="2" type="ORF">GCM10010276_87730</name>
</gene>
<dbReference type="RefSeq" id="WP_344406892.1">
    <property type="nucleotide sequence ID" value="NZ_BAAASG010000033.1"/>
</dbReference>
<dbReference type="EMBL" id="BAAASG010000033">
    <property type="protein sequence ID" value="GAA2523109.1"/>
    <property type="molecule type" value="Genomic_DNA"/>
</dbReference>
<evidence type="ECO:0000313" key="2">
    <source>
        <dbReference type="EMBL" id="GAA2523109.1"/>
    </source>
</evidence>